<protein>
    <submittedName>
        <fullName evidence="1">Uncharacterized protein</fullName>
    </submittedName>
</protein>
<dbReference type="RefSeq" id="WP_091340360.1">
    <property type="nucleotide sequence ID" value="NZ_FNRM01000002.1"/>
</dbReference>
<evidence type="ECO:0000313" key="2">
    <source>
        <dbReference type="Proteomes" id="UP000198773"/>
    </source>
</evidence>
<dbReference type="EMBL" id="FNRM01000002">
    <property type="protein sequence ID" value="SEA24908.1"/>
    <property type="molecule type" value="Genomic_DNA"/>
</dbReference>
<organism evidence="1 2">
    <name type="scientific">Alkalimonas amylolytica</name>
    <dbReference type="NCBI Taxonomy" id="152573"/>
    <lineage>
        <taxon>Bacteria</taxon>
        <taxon>Pseudomonadati</taxon>
        <taxon>Pseudomonadota</taxon>
        <taxon>Gammaproteobacteria</taxon>
        <taxon>Alkalimonas</taxon>
    </lineage>
</organism>
<dbReference type="AlphaFoldDB" id="A0A1H3ZMM9"/>
<gene>
    <name evidence="1" type="ORF">SAMN04488051_102259</name>
</gene>
<reference evidence="1 2" key="1">
    <citation type="submission" date="2016-10" db="EMBL/GenBank/DDBJ databases">
        <authorList>
            <person name="de Groot N.N."/>
        </authorList>
    </citation>
    <scope>NUCLEOTIDE SEQUENCE [LARGE SCALE GENOMIC DNA]</scope>
    <source>
        <strain evidence="1 2">CGMCC 1.3430</strain>
    </source>
</reference>
<keyword evidence="2" id="KW-1185">Reference proteome</keyword>
<dbReference type="Proteomes" id="UP000198773">
    <property type="component" value="Unassembled WGS sequence"/>
</dbReference>
<name>A0A1H3ZMM9_ALKAM</name>
<evidence type="ECO:0000313" key="1">
    <source>
        <dbReference type="EMBL" id="SEA24908.1"/>
    </source>
</evidence>
<accession>A0A1H3ZMM9</accession>
<proteinExistence type="predicted"/>
<sequence>MRVTGDLKKRYEEIRALDRSNIDECQAIADFFDLYPQKIFRGELYKRESPDFEVSRVKNTIGIEVVKATSPQSKQLTSELGKKGGPGYSMNWLKDINHTGKRLGKYIKEKQGDTAIWDSREFHDFWVNIVGTAITKKSELFTKHHFEKAYFESWLLVVDDSGLEFLNTSELLTLLNEKSGKINCSFNKVFVLSGYRERLHLLGSRCGKFCHIASRSKY</sequence>
<dbReference type="STRING" id="152573.SAMN04488051_102259"/>